<feature type="non-terminal residue" evidence="12">
    <location>
        <position position="367"/>
    </location>
</feature>
<evidence type="ECO:0000256" key="8">
    <source>
        <dbReference type="ARBA" id="ARBA00023010"/>
    </source>
</evidence>
<dbReference type="PANTHER" id="PTHR30612">
    <property type="entry name" value="SECA INNER MEMBRANE COMPONENT OF SEC PROTEIN SECRETION SYSTEM"/>
    <property type="match status" value="1"/>
</dbReference>
<evidence type="ECO:0000256" key="5">
    <source>
        <dbReference type="ARBA" id="ARBA00022840"/>
    </source>
</evidence>
<keyword evidence="4" id="KW-0547">Nucleotide-binding</keyword>
<dbReference type="Pfam" id="PF01043">
    <property type="entry name" value="SecA_PP_bind"/>
    <property type="match status" value="1"/>
</dbReference>
<dbReference type="InterPro" id="IPR014001">
    <property type="entry name" value="Helicase_ATP-bd"/>
</dbReference>
<dbReference type="GO" id="GO:0005524">
    <property type="term" value="F:ATP binding"/>
    <property type="evidence" value="ECO:0007669"/>
    <property type="project" value="UniProtKB-KW"/>
</dbReference>
<feature type="domain" description="SecA family profile" evidence="11">
    <location>
        <begin position="1"/>
        <end position="367"/>
    </location>
</feature>
<dbReference type="GO" id="GO:0043952">
    <property type="term" value="P:protein transport by the Sec complex"/>
    <property type="evidence" value="ECO:0007669"/>
    <property type="project" value="TreeGrafter"/>
</dbReference>
<dbReference type="PROSITE" id="PS51192">
    <property type="entry name" value="HELICASE_ATP_BIND_1"/>
    <property type="match status" value="1"/>
</dbReference>
<evidence type="ECO:0000256" key="7">
    <source>
        <dbReference type="ARBA" id="ARBA00022967"/>
    </source>
</evidence>
<dbReference type="AlphaFoldDB" id="A0A9D2CF91"/>
<keyword evidence="3" id="KW-0963">Cytoplasm</keyword>
<evidence type="ECO:0000256" key="2">
    <source>
        <dbReference type="ARBA" id="ARBA00022475"/>
    </source>
</evidence>
<evidence type="ECO:0000256" key="4">
    <source>
        <dbReference type="ARBA" id="ARBA00022741"/>
    </source>
</evidence>
<dbReference type="GO" id="GO:0006605">
    <property type="term" value="P:protein targeting"/>
    <property type="evidence" value="ECO:0007669"/>
    <property type="project" value="InterPro"/>
</dbReference>
<name>A0A9D2CF91_9FIRM</name>
<dbReference type="FunFam" id="3.90.1440.10:FF:000002">
    <property type="entry name" value="Protein translocase subunit SecA"/>
    <property type="match status" value="1"/>
</dbReference>
<dbReference type="InterPro" id="IPR011130">
    <property type="entry name" value="SecA_preprotein_X-link_dom"/>
</dbReference>
<keyword evidence="9" id="KW-0472">Membrane</keyword>
<dbReference type="GO" id="GO:0006886">
    <property type="term" value="P:intracellular protein transport"/>
    <property type="evidence" value="ECO:0007669"/>
    <property type="project" value="InterPro"/>
</dbReference>
<comment type="caution">
    <text evidence="12">The sequence shown here is derived from an EMBL/GenBank/DDBJ whole genome shotgun (WGS) entry which is preliminary data.</text>
</comment>
<keyword evidence="1" id="KW-0813">Transport</keyword>
<keyword evidence="2" id="KW-1003">Cell membrane</keyword>
<keyword evidence="7" id="KW-1278">Translocase</keyword>
<dbReference type="SMART" id="SM00958">
    <property type="entry name" value="SecA_PP_bind"/>
    <property type="match status" value="1"/>
</dbReference>
<gene>
    <name evidence="12" type="ORF">H9826_09985</name>
</gene>
<dbReference type="GO" id="GO:0005886">
    <property type="term" value="C:plasma membrane"/>
    <property type="evidence" value="ECO:0007669"/>
    <property type="project" value="TreeGrafter"/>
</dbReference>
<dbReference type="Pfam" id="PF07517">
    <property type="entry name" value="SecA_DEAD"/>
    <property type="match status" value="1"/>
</dbReference>
<evidence type="ECO:0000313" key="12">
    <source>
        <dbReference type="EMBL" id="HIY74279.1"/>
    </source>
</evidence>
<feature type="domain" description="Helicase ATP-binding" evidence="10">
    <location>
        <begin position="87"/>
        <end position="225"/>
    </location>
</feature>
<dbReference type="Gene3D" id="3.90.1440.10">
    <property type="entry name" value="SecA, preprotein cross-linking domain"/>
    <property type="match status" value="1"/>
</dbReference>
<dbReference type="EMBL" id="DXCX01000103">
    <property type="protein sequence ID" value="HIY74279.1"/>
    <property type="molecule type" value="Genomic_DNA"/>
</dbReference>
<keyword evidence="5" id="KW-0067">ATP-binding</keyword>
<protein>
    <submittedName>
        <fullName evidence="12">Preprotein translocase subunit SecA</fullName>
    </submittedName>
</protein>
<dbReference type="SUPFAM" id="SSF52540">
    <property type="entry name" value="P-loop containing nucleoside triphosphate hydrolases"/>
    <property type="match status" value="1"/>
</dbReference>
<evidence type="ECO:0000259" key="11">
    <source>
        <dbReference type="PROSITE" id="PS51196"/>
    </source>
</evidence>
<keyword evidence="6" id="KW-0653">Protein transport</keyword>
<reference evidence="12" key="2">
    <citation type="submission" date="2021-04" db="EMBL/GenBank/DDBJ databases">
        <authorList>
            <person name="Gilroy R."/>
        </authorList>
    </citation>
    <scope>NUCLEOTIDE SEQUENCE</scope>
    <source>
        <strain evidence="12">CHK33-7979</strain>
    </source>
</reference>
<proteinExistence type="predicted"/>
<dbReference type="PANTHER" id="PTHR30612:SF0">
    <property type="entry name" value="CHLOROPLAST PROTEIN-TRANSPORTING ATPASE"/>
    <property type="match status" value="1"/>
</dbReference>
<keyword evidence="8" id="KW-0811">Translocation</keyword>
<evidence type="ECO:0000313" key="13">
    <source>
        <dbReference type="Proteomes" id="UP000886824"/>
    </source>
</evidence>
<dbReference type="Gene3D" id="3.40.50.300">
    <property type="entry name" value="P-loop containing nucleotide triphosphate hydrolases"/>
    <property type="match status" value="1"/>
</dbReference>
<dbReference type="InterPro" id="IPR011115">
    <property type="entry name" value="SecA_DEAD"/>
</dbReference>
<dbReference type="GO" id="GO:0005829">
    <property type="term" value="C:cytosol"/>
    <property type="evidence" value="ECO:0007669"/>
    <property type="project" value="TreeGrafter"/>
</dbReference>
<dbReference type="InterPro" id="IPR027417">
    <property type="entry name" value="P-loop_NTPase"/>
</dbReference>
<dbReference type="SUPFAM" id="SSF81767">
    <property type="entry name" value="Pre-protein crosslinking domain of SecA"/>
    <property type="match status" value="1"/>
</dbReference>
<sequence>MGLLKKLFGTSSEREVKAISPIVDKIEALDAAYSALTDEQLQAKTQEFKDRYQNGESLDDLLPEAFAACREAAWRVLGMKPYRVQLIGGIILHQGRIAEMKTGEGKTLVATLPAYLNALTGRGVHIVTVNDYLAKRDSEWMGKVYRFMGLTVGLVIHGVMGVDKHRAYDADITYGTNNEFGFDYLRDNMAIYKQEMVQRDHAFAIVDEVDSILIDEARTHLIISGQGDESTQLYTIVDNFVSRLKCKVVASVDTKEEEDPNEDADYIVDEKARTVTLTANGIAKAEKAFNLENLADPENTTLSHHINQAIRARGLMKRDIDYVVKDGEVIIVDEFTGRLMFGRRYSDGLHQAIEAKEGVKVARESKT</sequence>
<accession>A0A9D2CF91</accession>
<reference evidence="12" key="1">
    <citation type="journal article" date="2021" name="PeerJ">
        <title>Extensive microbial diversity within the chicken gut microbiome revealed by metagenomics and culture.</title>
        <authorList>
            <person name="Gilroy R."/>
            <person name="Ravi A."/>
            <person name="Getino M."/>
            <person name="Pursley I."/>
            <person name="Horton D.L."/>
            <person name="Alikhan N.F."/>
            <person name="Baker D."/>
            <person name="Gharbi K."/>
            <person name="Hall N."/>
            <person name="Watson M."/>
            <person name="Adriaenssens E.M."/>
            <person name="Foster-Nyarko E."/>
            <person name="Jarju S."/>
            <person name="Secka A."/>
            <person name="Antonio M."/>
            <person name="Oren A."/>
            <person name="Chaudhuri R.R."/>
            <person name="La Ragione R."/>
            <person name="Hildebrand F."/>
            <person name="Pallen M.J."/>
        </authorList>
    </citation>
    <scope>NUCLEOTIDE SEQUENCE</scope>
    <source>
        <strain evidence="12">CHK33-7979</strain>
    </source>
</reference>
<evidence type="ECO:0000256" key="6">
    <source>
        <dbReference type="ARBA" id="ARBA00022927"/>
    </source>
</evidence>
<evidence type="ECO:0000256" key="3">
    <source>
        <dbReference type="ARBA" id="ARBA00022490"/>
    </source>
</evidence>
<dbReference type="Proteomes" id="UP000886824">
    <property type="component" value="Unassembled WGS sequence"/>
</dbReference>
<dbReference type="InterPro" id="IPR000185">
    <property type="entry name" value="SecA"/>
</dbReference>
<dbReference type="InterPro" id="IPR036670">
    <property type="entry name" value="SecA_X-link_sf"/>
</dbReference>
<evidence type="ECO:0000256" key="9">
    <source>
        <dbReference type="ARBA" id="ARBA00023136"/>
    </source>
</evidence>
<dbReference type="GO" id="GO:0031522">
    <property type="term" value="C:cell envelope Sec protein transport complex"/>
    <property type="evidence" value="ECO:0007669"/>
    <property type="project" value="TreeGrafter"/>
</dbReference>
<dbReference type="InterPro" id="IPR014018">
    <property type="entry name" value="SecA_motor_DEAD"/>
</dbReference>
<dbReference type="SMART" id="SM00957">
    <property type="entry name" value="SecA_DEAD"/>
    <property type="match status" value="1"/>
</dbReference>
<evidence type="ECO:0000259" key="10">
    <source>
        <dbReference type="PROSITE" id="PS51192"/>
    </source>
</evidence>
<evidence type="ECO:0000256" key="1">
    <source>
        <dbReference type="ARBA" id="ARBA00022448"/>
    </source>
</evidence>
<organism evidence="12 13">
    <name type="scientific">Candidatus Intestinimonas merdavium</name>
    <dbReference type="NCBI Taxonomy" id="2838622"/>
    <lineage>
        <taxon>Bacteria</taxon>
        <taxon>Bacillati</taxon>
        <taxon>Bacillota</taxon>
        <taxon>Clostridia</taxon>
        <taxon>Eubacteriales</taxon>
        <taxon>Intestinimonas</taxon>
    </lineage>
</organism>
<dbReference type="CDD" id="cd17928">
    <property type="entry name" value="DEXDc_SecA"/>
    <property type="match status" value="1"/>
</dbReference>
<dbReference type="GO" id="GO:0017038">
    <property type="term" value="P:protein import"/>
    <property type="evidence" value="ECO:0007669"/>
    <property type="project" value="InterPro"/>
</dbReference>
<dbReference type="PRINTS" id="PR00906">
    <property type="entry name" value="SECA"/>
</dbReference>
<dbReference type="PROSITE" id="PS51196">
    <property type="entry name" value="SECA_MOTOR_DEAD"/>
    <property type="match status" value="1"/>
</dbReference>